<reference evidence="1 2" key="1">
    <citation type="submission" date="2019-11" db="EMBL/GenBank/DDBJ databases">
        <title>Identification of a novel strain.</title>
        <authorList>
            <person name="Xu Q."/>
            <person name="Wang G."/>
        </authorList>
    </citation>
    <scope>NUCLEOTIDE SEQUENCE [LARGE SCALE GENOMIC DNA]</scope>
    <source>
        <strain evidence="2">xq</strain>
    </source>
</reference>
<keyword evidence="2" id="KW-1185">Reference proteome</keyword>
<evidence type="ECO:0008006" key="3">
    <source>
        <dbReference type="Google" id="ProtNLM"/>
    </source>
</evidence>
<proteinExistence type="predicted"/>
<sequence>MDPFNVIGLYSPAPASGKTTSAKYLQNEFNLVQASFSNPMKLMLLKFVLNFAPLGLASTAAYSWANQYFENKNLPIREIPGTPTMRHLLDTLGTTWGRTAVHEDVWVEAARARVNQMRAKGMQGVVFDDVRFQNEADMLRELGGQFVKIVMPGNEASGLQSEGNLEGFPFAAEILNGGDKGALFKVITEVVRPLLGGR</sequence>
<dbReference type="RefSeq" id="WP_154737480.1">
    <property type="nucleotide sequence ID" value="NZ_WMBQ01000001.1"/>
</dbReference>
<organism evidence="1 2">
    <name type="scientific">Hyphomicrobium album</name>
    <dbReference type="NCBI Taxonomy" id="2665159"/>
    <lineage>
        <taxon>Bacteria</taxon>
        <taxon>Pseudomonadati</taxon>
        <taxon>Pseudomonadota</taxon>
        <taxon>Alphaproteobacteria</taxon>
        <taxon>Hyphomicrobiales</taxon>
        <taxon>Hyphomicrobiaceae</taxon>
        <taxon>Hyphomicrobium</taxon>
    </lineage>
</organism>
<protein>
    <recommendedName>
        <fullName evidence="3">Deoxynucleotide monophosphate kinase</fullName>
    </recommendedName>
</protein>
<dbReference type="InterPro" id="IPR027417">
    <property type="entry name" value="P-loop_NTPase"/>
</dbReference>
<dbReference type="Gene3D" id="3.40.50.300">
    <property type="entry name" value="P-loop containing nucleotide triphosphate hydrolases"/>
    <property type="match status" value="1"/>
</dbReference>
<dbReference type="Proteomes" id="UP000440694">
    <property type="component" value="Unassembled WGS sequence"/>
</dbReference>
<dbReference type="AlphaFoldDB" id="A0A6I3KFW7"/>
<name>A0A6I3KFW7_9HYPH</name>
<dbReference type="InterPro" id="IPR048444">
    <property type="entry name" value="DNMK"/>
</dbReference>
<evidence type="ECO:0000313" key="2">
    <source>
        <dbReference type="Proteomes" id="UP000440694"/>
    </source>
</evidence>
<comment type="caution">
    <text evidence="1">The sequence shown here is derived from an EMBL/GenBank/DDBJ whole genome shotgun (WGS) entry which is preliminary data.</text>
</comment>
<accession>A0A6I3KFW7</accession>
<dbReference type="EMBL" id="WMBQ01000001">
    <property type="protein sequence ID" value="MTD92890.1"/>
    <property type="molecule type" value="Genomic_DNA"/>
</dbReference>
<evidence type="ECO:0000313" key="1">
    <source>
        <dbReference type="EMBL" id="MTD92890.1"/>
    </source>
</evidence>
<gene>
    <name evidence="1" type="ORF">GIW81_00920</name>
</gene>
<dbReference type="Pfam" id="PF21448">
    <property type="entry name" value="DNMK"/>
    <property type="match status" value="1"/>
</dbReference>